<evidence type="ECO:0000256" key="4">
    <source>
        <dbReference type="ARBA" id="ARBA00022741"/>
    </source>
</evidence>
<comment type="similarity">
    <text evidence="1 10">Belongs to the GatB/GatE family. GatB subfamily.</text>
</comment>
<keyword evidence="3 10" id="KW-0436">Ligase</keyword>
<dbReference type="PANTHER" id="PTHR11659:SF0">
    <property type="entry name" value="GLUTAMYL-TRNA(GLN) AMIDOTRANSFERASE SUBUNIT B, MITOCHONDRIAL"/>
    <property type="match status" value="1"/>
</dbReference>
<dbReference type="NCBIfam" id="NF004014">
    <property type="entry name" value="PRK05477.1-4"/>
    <property type="match status" value="1"/>
</dbReference>
<evidence type="ECO:0000259" key="11">
    <source>
        <dbReference type="SMART" id="SM00845"/>
    </source>
</evidence>
<dbReference type="SUPFAM" id="SSF55931">
    <property type="entry name" value="Glutamine synthetase/guanido kinase"/>
    <property type="match status" value="1"/>
</dbReference>
<dbReference type="FunFam" id="1.10.10.410:FF:000001">
    <property type="entry name" value="Aspartyl/glutamyl-tRNA(Asn/Gln) amidotransferase subunit B"/>
    <property type="match status" value="1"/>
</dbReference>
<dbReference type="Pfam" id="PF02934">
    <property type="entry name" value="GatB_N"/>
    <property type="match status" value="1"/>
</dbReference>
<evidence type="ECO:0000313" key="12">
    <source>
        <dbReference type="EMBL" id="ABY36169.1"/>
    </source>
</evidence>
<reference evidence="13" key="1">
    <citation type="journal article" date="2011" name="BMC Genomics">
        <title>Complete genome sequence of the filamentous anoxygenic phototrophic bacterium Chloroflexus aurantiacus.</title>
        <authorList>
            <person name="Tang K.H."/>
            <person name="Barry K."/>
            <person name="Chertkov O."/>
            <person name="Dalin E."/>
            <person name="Han C.S."/>
            <person name="Hauser L.J."/>
            <person name="Honchak B.M."/>
            <person name="Karbach L.E."/>
            <person name="Land M.L."/>
            <person name="Lapidus A."/>
            <person name="Larimer F.W."/>
            <person name="Mikhailova N."/>
            <person name="Pitluck S."/>
            <person name="Pierson B.K."/>
            <person name="Blankenship R.E."/>
        </authorList>
    </citation>
    <scope>NUCLEOTIDE SEQUENCE [LARGE SCALE GENOMIC DNA]</scope>
    <source>
        <strain evidence="13">ATCC 29366 / DSM 635 / J-10-fl</strain>
    </source>
</reference>
<dbReference type="KEGG" id="cau:Caur_2970"/>
<evidence type="ECO:0000256" key="7">
    <source>
        <dbReference type="ARBA" id="ARBA00024799"/>
    </source>
</evidence>
<evidence type="ECO:0000313" key="13">
    <source>
        <dbReference type="Proteomes" id="UP000002008"/>
    </source>
</evidence>
<dbReference type="NCBIfam" id="TIGR00133">
    <property type="entry name" value="gatB"/>
    <property type="match status" value="1"/>
</dbReference>
<feature type="domain" description="Asn/Gln amidotransferase" evidence="11">
    <location>
        <begin position="337"/>
        <end position="491"/>
    </location>
</feature>
<dbReference type="PROSITE" id="PS01234">
    <property type="entry name" value="GATB"/>
    <property type="match status" value="1"/>
</dbReference>
<organism evidence="12 13">
    <name type="scientific">Chloroflexus aurantiacus (strain ATCC 29366 / DSM 635 / J-10-fl)</name>
    <dbReference type="NCBI Taxonomy" id="324602"/>
    <lineage>
        <taxon>Bacteria</taxon>
        <taxon>Bacillati</taxon>
        <taxon>Chloroflexota</taxon>
        <taxon>Chloroflexia</taxon>
        <taxon>Chloroflexales</taxon>
        <taxon>Chloroflexineae</taxon>
        <taxon>Chloroflexaceae</taxon>
        <taxon>Chloroflexus</taxon>
    </lineage>
</organism>
<dbReference type="PATRIC" id="fig|324602.8.peg.3369"/>
<evidence type="ECO:0000256" key="6">
    <source>
        <dbReference type="ARBA" id="ARBA00022917"/>
    </source>
</evidence>
<dbReference type="GO" id="GO:0005524">
    <property type="term" value="F:ATP binding"/>
    <property type="evidence" value="ECO:0007669"/>
    <property type="project" value="UniProtKB-KW"/>
</dbReference>
<dbReference type="SUPFAM" id="SSF89095">
    <property type="entry name" value="GatB/YqeY motif"/>
    <property type="match status" value="1"/>
</dbReference>
<dbReference type="GO" id="GO:0050567">
    <property type="term" value="F:glutaminyl-tRNA synthase (glutamine-hydrolyzing) activity"/>
    <property type="evidence" value="ECO:0007669"/>
    <property type="project" value="UniProtKB-UniRule"/>
</dbReference>
<evidence type="ECO:0000256" key="10">
    <source>
        <dbReference type="HAMAP-Rule" id="MF_00121"/>
    </source>
</evidence>
<dbReference type="HAMAP" id="MF_00121">
    <property type="entry name" value="GatB"/>
    <property type="match status" value="1"/>
</dbReference>
<gene>
    <name evidence="10" type="primary">gatB</name>
    <name evidence="12" type="ordered locus">Caur_2970</name>
</gene>
<dbReference type="InterPro" id="IPR003789">
    <property type="entry name" value="Asn/Gln_tRNA_amidoTrase-B-like"/>
</dbReference>
<proteinExistence type="inferred from homology"/>
<dbReference type="InterPro" id="IPR042114">
    <property type="entry name" value="GatB_C_1"/>
</dbReference>
<dbReference type="InterPro" id="IPR006075">
    <property type="entry name" value="Asn/Gln-tRNA_Trfase_suB/E_cat"/>
</dbReference>
<evidence type="ECO:0000256" key="1">
    <source>
        <dbReference type="ARBA" id="ARBA00005306"/>
    </source>
</evidence>
<dbReference type="NCBIfam" id="NF004012">
    <property type="entry name" value="PRK05477.1-2"/>
    <property type="match status" value="1"/>
</dbReference>
<dbReference type="STRING" id="324602.Caur_2970"/>
<comment type="catalytic activity">
    <reaction evidence="9 10">
        <text>L-glutamyl-tRNA(Gln) + L-glutamine + ATP + H2O = L-glutaminyl-tRNA(Gln) + L-glutamate + ADP + phosphate + H(+)</text>
        <dbReference type="Rhea" id="RHEA:17521"/>
        <dbReference type="Rhea" id="RHEA-COMP:9681"/>
        <dbReference type="Rhea" id="RHEA-COMP:9684"/>
        <dbReference type="ChEBI" id="CHEBI:15377"/>
        <dbReference type="ChEBI" id="CHEBI:15378"/>
        <dbReference type="ChEBI" id="CHEBI:29985"/>
        <dbReference type="ChEBI" id="CHEBI:30616"/>
        <dbReference type="ChEBI" id="CHEBI:43474"/>
        <dbReference type="ChEBI" id="CHEBI:58359"/>
        <dbReference type="ChEBI" id="CHEBI:78520"/>
        <dbReference type="ChEBI" id="CHEBI:78521"/>
        <dbReference type="ChEBI" id="CHEBI:456216"/>
    </reaction>
</comment>
<evidence type="ECO:0000256" key="5">
    <source>
        <dbReference type="ARBA" id="ARBA00022840"/>
    </source>
</evidence>
<evidence type="ECO:0000256" key="9">
    <source>
        <dbReference type="ARBA" id="ARBA00047913"/>
    </source>
</evidence>
<dbReference type="EC" id="6.3.5.-" evidence="10"/>
<keyword evidence="13" id="KW-1185">Reference proteome</keyword>
<dbReference type="InterPro" id="IPR018027">
    <property type="entry name" value="Asn/Gln_amidotransferase"/>
</dbReference>
<dbReference type="InterPro" id="IPR017959">
    <property type="entry name" value="Asn/Gln-tRNA_amidoTrfase_suB/E"/>
</dbReference>
<protein>
    <recommendedName>
        <fullName evidence="10">Aspartyl/glutamyl-tRNA(Asn/Gln) amidotransferase subunit B</fullName>
        <shortName evidence="10">Asp/Glu-ADT subunit B</shortName>
        <ecNumber evidence="10">6.3.5.-</ecNumber>
    </recommendedName>
</protein>
<sequence length="492" mass="54585">MYHYTRKPMPEYIATIGLEIHAHVLTASKMFDGCSTDYAGAPPNTRVSVVSLGLPGALPVLNARAVELAALCGLALGCRVNERSIFARKSYPYPDLPKGFQITQYDEPLCSDGAIEIRTAAGEVRRIGIERLHIEEDTGRLIHSPDGASLIDYNRSGMPLMEIVTRPDIRTPEEARLTFEKIRQILVWIGANSGNLEEGALRCDANVSVRPAGSERFGAKVEIKNINSFRFVERALTYEIERQIRILEAGGTVEQETRGWREDLGRTEGQRSKEYAHDYRYFPEPDIPPLVLSPEWIAARQAELPELPDARRARLMATHGLSWQDADLLTQERAIADYYEAAVAAVNRPDGAKEVANWVLNEGFRLLKDRGEPATVLIERMPVQRLATLIDLVQQGTITRVVARQLFEEVFTTGADPAALVAERGLTQISDDGALLEAVRAALADEKAAKAIAEYRKGKTTAIQFLVGMVMRATKGQANAQRVRELLEAELQ</sequence>
<dbReference type="GO" id="GO:0050566">
    <property type="term" value="F:asparaginyl-tRNA synthase (glutamine-hydrolyzing) activity"/>
    <property type="evidence" value="ECO:0007669"/>
    <property type="project" value="RHEA"/>
</dbReference>
<dbReference type="Proteomes" id="UP000002008">
    <property type="component" value="Chromosome"/>
</dbReference>
<comment type="subunit">
    <text evidence="2 10">Heterotrimer of A, B and C subunits.</text>
</comment>
<dbReference type="EnsemblBacteria" id="ABY36169">
    <property type="protein sequence ID" value="ABY36169"/>
    <property type="gene ID" value="Caur_2970"/>
</dbReference>
<dbReference type="HOGENOM" id="CLU_019240_0_0_0"/>
<keyword evidence="4 10" id="KW-0547">Nucleotide-binding</keyword>
<dbReference type="InterPro" id="IPR023168">
    <property type="entry name" value="GatB_Yqey_C_2"/>
</dbReference>
<dbReference type="Gene3D" id="1.10.10.410">
    <property type="match status" value="1"/>
</dbReference>
<comment type="function">
    <text evidence="7 10">Allows the formation of correctly charged Asn-tRNA(Asn) or Gln-tRNA(Gln) through the transamidation of misacylated Asp-tRNA(Asn) or Glu-tRNA(Gln) in organisms which lack either or both of asparaginyl-tRNA or glutaminyl-tRNA synthetases. The reaction takes place in the presence of glutamine and ATP through an activated phospho-Asp-tRNA(Asn) or phospho-Glu-tRNA(Gln).</text>
</comment>
<dbReference type="GO" id="GO:0070681">
    <property type="term" value="P:glutaminyl-tRNAGln biosynthesis via transamidation"/>
    <property type="evidence" value="ECO:0000318"/>
    <property type="project" value="GO_Central"/>
</dbReference>
<keyword evidence="5 10" id="KW-0067">ATP-binding</keyword>
<dbReference type="Pfam" id="PF02637">
    <property type="entry name" value="GatB_Yqey"/>
    <property type="match status" value="1"/>
</dbReference>
<dbReference type="InterPro" id="IPR014746">
    <property type="entry name" value="Gln_synth/guanido_kin_cat_dom"/>
</dbReference>
<dbReference type="PANTHER" id="PTHR11659">
    <property type="entry name" value="GLUTAMYL-TRNA GLN AMIDOTRANSFERASE SUBUNIT B MITOCHONDRIAL AND PROKARYOTIC PET112-RELATED"/>
    <property type="match status" value="1"/>
</dbReference>
<dbReference type="GO" id="GO:0006412">
    <property type="term" value="P:translation"/>
    <property type="evidence" value="ECO:0007669"/>
    <property type="project" value="UniProtKB-UniRule"/>
</dbReference>
<dbReference type="InterPro" id="IPR004413">
    <property type="entry name" value="GatB"/>
</dbReference>
<dbReference type="Gene3D" id="1.10.150.380">
    <property type="entry name" value="GatB domain, N-terminal subdomain"/>
    <property type="match status" value="1"/>
</dbReference>
<dbReference type="AlphaFoldDB" id="A9WG15"/>
<dbReference type="EMBL" id="CP000909">
    <property type="protein sequence ID" value="ABY36169.1"/>
    <property type="molecule type" value="Genomic_DNA"/>
</dbReference>
<accession>A9WG15</accession>
<evidence type="ECO:0000256" key="8">
    <source>
        <dbReference type="ARBA" id="ARBA00047380"/>
    </source>
</evidence>
<evidence type="ECO:0000256" key="2">
    <source>
        <dbReference type="ARBA" id="ARBA00011123"/>
    </source>
</evidence>
<dbReference type="eggNOG" id="COG0064">
    <property type="taxonomic scope" value="Bacteria"/>
</dbReference>
<keyword evidence="6 10" id="KW-0648">Protein biosynthesis</keyword>
<dbReference type="InParanoid" id="A9WG15"/>
<dbReference type="InterPro" id="IPR017958">
    <property type="entry name" value="Gln-tRNA_amidoTrfase_suB_CS"/>
</dbReference>
<dbReference type="FunCoup" id="A9WG15">
    <property type="interactions" value="487"/>
</dbReference>
<evidence type="ECO:0000256" key="3">
    <source>
        <dbReference type="ARBA" id="ARBA00022598"/>
    </source>
</evidence>
<name>A9WG15_CHLAA</name>
<dbReference type="SMART" id="SM00845">
    <property type="entry name" value="GatB_Yqey"/>
    <property type="match status" value="1"/>
</dbReference>
<comment type="catalytic activity">
    <reaction evidence="8 10">
        <text>L-aspartyl-tRNA(Asn) + L-glutamine + ATP + H2O = L-asparaginyl-tRNA(Asn) + L-glutamate + ADP + phosphate + 2 H(+)</text>
        <dbReference type="Rhea" id="RHEA:14513"/>
        <dbReference type="Rhea" id="RHEA-COMP:9674"/>
        <dbReference type="Rhea" id="RHEA-COMP:9677"/>
        <dbReference type="ChEBI" id="CHEBI:15377"/>
        <dbReference type="ChEBI" id="CHEBI:15378"/>
        <dbReference type="ChEBI" id="CHEBI:29985"/>
        <dbReference type="ChEBI" id="CHEBI:30616"/>
        <dbReference type="ChEBI" id="CHEBI:43474"/>
        <dbReference type="ChEBI" id="CHEBI:58359"/>
        <dbReference type="ChEBI" id="CHEBI:78515"/>
        <dbReference type="ChEBI" id="CHEBI:78516"/>
        <dbReference type="ChEBI" id="CHEBI:456216"/>
    </reaction>
</comment>